<dbReference type="EMBL" id="BMAU01021004">
    <property type="protein sequence ID" value="GFX86236.1"/>
    <property type="molecule type" value="Genomic_DNA"/>
</dbReference>
<protein>
    <submittedName>
        <fullName evidence="1">Uncharacterized protein</fullName>
    </submittedName>
</protein>
<organism evidence="1 2">
    <name type="scientific">Trichonephila clavipes</name>
    <name type="common">Golden silk orbweaver</name>
    <name type="synonym">Nephila clavipes</name>
    <dbReference type="NCBI Taxonomy" id="2585209"/>
    <lineage>
        <taxon>Eukaryota</taxon>
        <taxon>Metazoa</taxon>
        <taxon>Ecdysozoa</taxon>
        <taxon>Arthropoda</taxon>
        <taxon>Chelicerata</taxon>
        <taxon>Arachnida</taxon>
        <taxon>Araneae</taxon>
        <taxon>Araneomorphae</taxon>
        <taxon>Entelegynae</taxon>
        <taxon>Araneoidea</taxon>
        <taxon>Nephilidae</taxon>
        <taxon>Trichonephila</taxon>
    </lineage>
</organism>
<name>A0A8X6UNP7_TRICX</name>
<sequence>MAYLGKGRIAEQRYIAKQLGEKVTNDLKIIDLNNLIVNSPNYEEKFAREMLSMIIEKRLKNSMSRVCIYFDINKRYILSTYEIQILLKSKKHNSETINKVKSKSENVSLDPCIIRSKKNGVEIPVLRDTGASTNRGFENYAAPEMLKGEVKHIHDDTMICLAAREIECELRHRVSKAAVIPKRLDKEKYNDQFGLGEYLVETEANLVPTKTMAV</sequence>
<evidence type="ECO:0000313" key="2">
    <source>
        <dbReference type="Proteomes" id="UP000887159"/>
    </source>
</evidence>
<keyword evidence="2" id="KW-1185">Reference proteome</keyword>
<reference evidence="1" key="1">
    <citation type="submission" date="2020-08" db="EMBL/GenBank/DDBJ databases">
        <title>Multicomponent nature underlies the extraordinary mechanical properties of spider dragline silk.</title>
        <authorList>
            <person name="Kono N."/>
            <person name="Nakamura H."/>
            <person name="Mori M."/>
            <person name="Yoshida Y."/>
            <person name="Ohtoshi R."/>
            <person name="Malay A.D."/>
            <person name="Moran D.A.P."/>
            <person name="Tomita M."/>
            <person name="Numata K."/>
            <person name="Arakawa K."/>
        </authorList>
    </citation>
    <scope>NUCLEOTIDE SEQUENCE</scope>
</reference>
<dbReference type="Proteomes" id="UP000887159">
    <property type="component" value="Unassembled WGS sequence"/>
</dbReference>
<evidence type="ECO:0000313" key="1">
    <source>
        <dbReference type="EMBL" id="GFX86236.1"/>
    </source>
</evidence>
<proteinExistence type="predicted"/>
<accession>A0A8X6UNP7</accession>
<dbReference type="AlphaFoldDB" id="A0A8X6UNP7"/>
<comment type="caution">
    <text evidence="1">The sequence shown here is derived from an EMBL/GenBank/DDBJ whole genome shotgun (WGS) entry which is preliminary data.</text>
</comment>
<gene>
    <name evidence="1" type="primary">NCL1_30259</name>
    <name evidence="1" type="ORF">TNCV_2561181</name>
</gene>